<keyword evidence="2" id="KW-1185">Reference proteome</keyword>
<gene>
    <name evidence="1" type="ORF">TCE0_060r18696</name>
</gene>
<sequence>MVVLGIIDFAGEPFDTNSLIRNVAGALDGVKAPQHIVFGVKVQEKGIIQISSEWNDAQDDTNPTSTQDYSSFINRIRGSGSELQNVYHVTLNRTAFGTDGPATGNVVEYVLNYFPASRVTPEFQKQVEDDFLEFDEAYVKGVRVDTSVAYGWVLEEQSHEDVKGEKAKCFLVSRGWTSMDHFEQSVKTDAYKKAIPILLGWNAPWKMWHVEQKAI</sequence>
<evidence type="ECO:0000313" key="1">
    <source>
        <dbReference type="EMBL" id="GAM43685.1"/>
    </source>
</evidence>
<evidence type="ECO:0000313" key="2">
    <source>
        <dbReference type="Proteomes" id="UP000053095"/>
    </source>
</evidence>
<accession>A0A6V8HP30</accession>
<organism evidence="1 2">
    <name type="scientific">Talaromyces pinophilus</name>
    <name type="common">Penicillium pinophilum</name>
    <dbReference type="NCBI Taxonomy" id="128442"/>
    <lineage>
        <taxon>Eukaryota</taxon>
        <taxon>Fungi</taxon>
        <taxon>Dikarya</taxon>
        <taxon>Ascomycota</taxon>
        <taxon>Pezizomycotina</taxon>
        <taxon>Eurotiomycetes</taxon>
        <taxon>Eurotiomycetidae</taxon>
        <taxon>Eurotiales</taxon>
        <taxon>Trichocomaceae</taxon>
        <taxon>Talaromyces</taxon>
        <taxon>Talaromyces sect. Talaromyces</taxon>
    </lineage>
</organism>
<dbReference type="EMBL" id="DF933856">
    <property type="protein sequence ID" value="GAM43685.1"/>
    <property type="molecule type" value="Genomic_DNA"/>
</dbReference>
<reference evidence="2" key="1">
    <citation type="journal article" date="2015" name="Genome Announc.">
        <title>Draft genome sequence of Talaromyces cellulolyticus strain Y-94, a source of lignocellulosic biomass-degrading enzymes.</title>
        <authorList>
            <person name="Fujii T."/>
            <person name="Koike H."/>
            <person name="Sawayama S."/>
            <person name="Yano S."/>
            <person name="Inoue H."/>
        </authorList>
    </citation>
    <scope>NUCLEOTIDE SEQUENCE [LARGE SCALE GENOMIC DNA]</scope>
    <source>
        <strain evidence="2">Y-94</strain>
    </source>
</reference>
<comment type="caution">
    <text evidence="1">The sequence shown here is derived from an EMBL/GenBank/DDBJ whole genome shotgun (WGS) entry which is preliminary data.</text>
</comment>
<dbReference type="Proteomes" id="UP000053095">
    <property type="component" value="Unassembled WGS sequence"/>
</dbReference>
<evidence type="ECO:0008006" key="3">
    <source>
        <dbReference type="Google" id="ProtNLM"/>
    </source>
</evidence>
<protein>
    <recommendedName>
        <fullName evidence="3">ABM domain-containing protein</fullName>
    </recommendedName>
</protein>
<dbReference type="AlphaFoldDB" id="A0A6V8HP30"/>
<proteinExistence type="predicted"/>
<name>A0A6V8HP30_TALPI</name>